<keyword evidence="1 5" id="KW-0732">Signal</keyword>
<dbReference type="Gene3D" id="2.10.270.10">
    <property type="entry name" value="Cholin Binding"/>
    <property type="match status" value="1"/>
</dbReference>
<evidence type="ECO:0000256" key="1">
    <source>
        <dbReference type="ARBA" id="ARBA00022729"/>
    </source>
</evidence>
<dbReference type="AlphaFoldDB" id="M1MGM5"/>
<dbReference type="KEGG" id="csr:Cspa_c02930"/>
<dbReference type="GO" id="GO:0003993">
    <property type="term" value="F:acid phosphatase activity"/>
    <property type="evidence" value="ECO:0007669"/>
    <property type="project" value="InterPro"/>
</dbReference>
<feature type="compositionally biased region" description="Low complexity" evidence="4">
    <location>
        <begin position="612"/>
        <end position="632"/>
    </location>
</feature>
<sequence>MNFNKKIMPLVLATTITQGLMPFKAFAADDLTPHAGAYGYFVDTYMQNSGGYKPGDTSPATNPAVGALSQFLNIFTPVSGTANGDEWTRGTILDQDIHDQNISTVIDMTAGNTTQAAVTTTGPLVRVFFDDRRNASYSVTDGLGKYTDVFRNLANANTAINGDMLQDALTQKIANDDDREDSHQKGPWASETSELGNMVKLINTLRGGQASGNPSKYFYQYMRPYRWSSEVKLLPTLALDIGSNPNKDGGFPSGHTNAAYLASIGMAYAAPERFQEMLTRASELGNDRIIAGYHSPLDVMGGRMIGTALAASALYDPNNASLKAAAYNEAQTKLFTQAGTSEDRFSDYKKNKEDYIKRLTYGFGQTGDTTIPMKVPKGAEVLLETRLPYLDVNQRRDVLYTTGLESGYPLLDDAEGWGRLNLFAAADGYGAFNSNITVNMEASKGGFNASDRWRNDISGSGTLIKQGTGTLKLGGDNTYSGGTDIQGGTIEADSATAFGVGSVSNESGTVVENVDGLVNIKNDYNQSQNSTLELSIGSKDDVLEVDGNATFNGKLKLDFSNSYIPTSGMTIIKFNSNNTNSRFSSIETTGLPSNYVVNLVYDNNSVRLLIGTSDSSSGSHHNSPSNHTNATNDNVSTNSDKTATDNGVTNKIATEGNTGWQQKNGLWYNLSKEGTINTGWLKDTDGKWYYLDKSGMMKTGWVQSGDGNWYYLDKTGAMQTGWVKDTDGNWYYLNQSGTMEHDKYIDGYYVGSNGAWAE</sequence>
<dbReference type="eggNOG" id="COG0671">
    <property type="taxonomic scope" value="Bacteria"/>
</dbReference>
<dbReference type="SUPFAM" id="SSF69360">
    <property type="entry name" value="Cell wall binding repeat"/>
    <property type="match status" value="1"/>
</dbReference>
<dbReference type="HOGENOM" id="CLU_016419_1_0_9"/>
<proteinExistence type="predicted"/>
<dbReference type="Proteomes" id="UP000011728">
    <property type="component" value="Chromosome"/>
</dbReference>
<name>M1MGM5_9CLOT</name>
<organism evidence="7 8">
    <name type="scientific">Clostridium saccharoperbutylacetonicum N1-4(HMT)</name>
    <dbReference type="NCBI Taxonomy" id="931276"/>
    <lineage>
        <taxon>Bacteria</taxon>
        <taxon>Bacillati</taxon>
        <taxon>Bacillota</taxon>
        <taxon>Clostridia</taxon>
        <taxon>Eubacteriales</taxon>
        <taxon>Clostridiaceae</taxon>
        <taxon>Clostridium</taxon>
    </lineage>
</organism>
<keyword evidence="2" id="KW-0677">Repeat</keyword>
<dbReference type="Pfam" id="PF01569">
    <property type="entry name" value="PAP2"/>
    <property type="match status" value="1"/>
</dbReference>
<evidence type="ECO:0000313" key="8">
    <source>
        <dbReference type="Proteomes" id="UP000011728"/>
    </source>
</evidence>
<dbReference type="InterPro" id="IPR001011">
    <property type="entry name" value="Acid_Pase_classA_bac"/>
</dbReference>
<evidence type="ECO:0000256" key="4">
    <source>
        <dbReference type="SAM" id="MobiDB-lite"/>
    </source>
</evidence>
<feature type="repeat" description="Cell wall-binding" evidence="3">
    <location>
        <begin position="698"/>
        <end position="718"/>
    </location>
</feature>
<feature type="compositionally biased region" description="Polar residues" evidence="4">
    <location>
        <begin position="633"/>
        <end position="647"/>
    </location>
</feature>
<dbReference type="Pfam" id="PF01473">
    <property type="entry name" value="Choline_bind_1"/>
    <property type="match status" value="1"/>
</dbReference>
<feature type="region of interest" description="Disordered" evidence="4">
    <location>
        <begin position="612"/>
        <end position="647"/>
    </location>
</feature>
<evidence type="ECO:0000256" key="3">
    <source>
        <dbReference type="PROSITE-ProRule" id="PRU00591"/>
    </source>
</evidence>
<evidence type="ECO:0000259" key="6">
    <source>
        <dbReference type="SMART" id="SM00014"/>
    </source>
</evidence>
<dbReference type="Pfam" id="PF19127">
    <property type="entry name" value="Choline_bind_3"/>
    <property type="match status" value="1"/>
</dbReference>
<reference evidence="7 8" key="1">
    <citation type="submission" date="2013-02" db="EMBL/GenBank/DDBJ databases">
        <title>Genome sequence of Clostridium saccharoperbutylacetonicum N1-4(HMT).</title>
        <authorList>
            <person name="Poehlein A."/>
            <person name="Daniel R."/>
        </authorList>
    </citation>
    <scope>NUCLEOTIDE SEQUENCE [LARGE SCALE GENOMIC DNA]</scope>
    <source>
        <strain evidence="8">N1-4(HMT)</strain>
    </source>
</reference>
<dbReference type="SMART" id="SM00014">
    <property type="entry name" value="acidPPc"/>
    <property type="match status" value="1"/>
</dbReference>
<dbReference type="SUPFAM" id="SSF48317">
    <property type="entry name" value="Acid phosphatase/Vanadium-dependent haloperoxidase"/>
    <property type="match status" value="1"/>
</dbReference>
<evidence type="ECO:0000313" key="7">
    <source>
        <dbReference type="EMBL" id="AGF54111.1"/>
    </source>
</evidence>
<evidence type="ECO:0000256" key="5">
    <source>
        <dbReference type="SAM" id="SignalP"/>
    </source>
</evidence>
<dbReference type="InterPro" id="IPR036938">
    <property type="entry name" value="PAP2/HPO_sf"/>
</dbReference>
<dbReference type="PATRIC" id="fig|931276.5.peg.270"/>
<dbReference type="EMBL" id="CP004121">
    <property type="protein sequence ID" value="AGF54111.1"/>
    <property type="molecule type" value="Genomic_DNA"/>
</dbReference>
<dbReference type="Pfam" id="PF12951">
    <property type="entry name" value="PATR"/>
    <property type="match status" value="1"/>
</dbReference>
<dbReference type="eggNOG" id="COG5263">
    <property type="taxonomic scope" value="Bacteria"/>
</dbReference>
<dbReference type="Gene3D" id="1.20.144.10">
    <property type="entry name" value="Phosphatidic acid phosphatase type 2/haloperoxidase"/>
    <property type="match status" value="1"/>
</dbReference>
<dbReference type="InterPro" id="IPR013425">
    <property type="entry name" value="Autotrns_rpt"/>
</dbReference>
<dbReference type="NCBIfam" id="TIGR02601">
    <property type="entry name" value="autotrns_rpt"/>
    <property type="match status" value="1"/>
</dbReference>
<protein>
    <submittedName>
        <fullName evidence="7">Membrane-associated phospholipid phosphatase</fullName>
    </submittedName>
</protein>
<feature type="repeat" description="Cell wall-binding" evidence="3">
    <location>
        <begin position="677"/>
        <end position="697"/>
    </location>
</feature>
<gene>
    <name evidence="7" type="ORF">Cspa_c02930</name>
</gene>
<dbReference type="PROSITE" id="PS51170">
    <property type="entry name" value="CW"/>
    <property type="match status" value="3"/>
</dbReference>
<feature type="repeat" description="Cell wall-binding" evidence="3">
    <location>
        <begin position="719"/>
        <end position="739"/>
    </location>
</feature>
<dbReference type="OrthoDB" id="9780507at2"/>
<feature type="chain" id="PRO_5004015555" evidence="5">
    <location>
        <begin position="28"/>
        <end position="758"/>
    </location>
</feature>
<dbReference type="GO" id="GO:0030288">
    <property type="term" value="C:outer membrane-bounded periplasmic space"/>
    <property type="evidence" value="ECO:0007669"/>
    <property type="project" value="InterPro"/>
</dbReference>
<dbReference type="RefSeq" id="WP_015390437.1">
    <property type="nucleotide sequence ID" value="NC_020291.1"/>
</dbReference>
<dbReference type="CDD" id="cd03397">
    <property type="entry name" value="PAP2_acid_phosphatase"/>
    <property type="match status" value="1"/>
</dbReference>
<feature type="domain" description="Phosphatidic acid phosphatase type 2/haloperoxidase" evidence="6">
    <location>
        <begin position="199"/>
        <end position="314"/>
    </location>
</feature>
<accession>M1MGM5</accession>
<dbReference type="InterPro" id="IPR018337">
    <property type="entry name" value="Cell_wall/Cho-bd_repeat"/>
</dbReference>
<keyword evidence="8" id="KW-1185">Reference proteome</keyword>
<dbReference type="STRING" id="36745.CLSAP_02900"/>
<evidence type="ECO:0000256" key="2">
    <source>
        <dbReference type="ARBA" id="ARBA00022737"/>
    </source>
</evidence>
<feature type="signal peptide" evidence="5">
    <location>
        <begin position="1"/>
        <end position="27"/>
    </location>
</feature>
<dbReference type="InterPro" id="IPR000326">
    <property type="entry name" value="PAP2/HPO"/>
</dbReference>